<keyword evidence="1" id="KW-0472">Membrane</keyword>
<gene>
    <name evidence="2" type="ORF">FB458_0173</name>
</gene>
<comment type="caution">
    <text evidence="2">The sequence shown here is derived from an EMBL/GenBank/DDBJ whole genome shotgun (WGS) entry which is preliminary data.</text>
</comment>
<reference evidence="2 3" key="1">
    <citation type="submission" date="2019-06" db="EMBL/GenBank/DDBJ databases">
        <title>Sequencing the genomes of 1000 actinobacteria strains.</title>
        <authorList>
            <person name="Klenk H.-P."/>
        </authorList>
    </citation>
    <scope>NUCLEOTIDE SEQUENCE [LARGE SCALE GENOMIC DNA]</scope>
    <source>
        <strain evidence="2 3">DSM 18607</strain>
    </source>
</reference>
<accession>A0A542DW42</accession>
<dbReference type="EMBL" id="VFMN01000001">
    <property type="protein sequence ID" value="TQJ07124.1"/>
    <property type="molecule type" value="Genomic_DNA"/>
</dbReference>
<organism evidence="2 3">
    <name type="scientific">Lapillicoccus jejuensis</name>
    <dbReference type="NCBI Taxonomy" id="402171"/>
    <lineage>
        <taxon>Bacteria</taxon>
        <taxon>Bacillati</taxon>
        <taxon>Actinomycetota</taxon>
        <taxon>Actinomycetes</taxon>
        <taxon>Micrococcales</taxon>
        <taxon>Intrasporangiaceae</taxon>
        <taxon>Lapillicoccus</taxon>
    </lineage>
</organism>
<keyword evidence="3" id="KW-1185">Reference proteome</keyword>
<dbReference type="Proteomes" id="UP000317893">
    <property type="component" value="Unassembled WGS sequence"/>
</dbReference>
<evidence type="ECO:0000256" key="1">
    <source>
        <dbReference type="SAM" id="Phobius"/>
    </source>
</evidence>
<name>A0A542DW42_9MICO</name>
<keyword evidence="1" id="KW-0812">Transmembrane</keyword>
<feature type="transmembrane region" description="Helical" evidence="1">
    <location>
        <begin position="75"/>
        <end position="95"/>
    </location>
</feature>
<evidence type="ECO:0000313" key="3">
    <source>
        <dbReference type="Proteomes" id="UP000317893"/>
    </source>
</evidence>
<proteinExistence type="predicted"/>
<dbReference type="AlphaFoldDB" id="A0A542DW42"/>
<evidence type="ECO:0000313" key="2">
    <source>
        <dbReference type="EMBL" id="TQJ07124.1"/>
    </source>
</evidence>
<dbReference type="RefSeq" id="WP_141845937.1">
    <property type="nucleotide sequence ID" value="NZ_BAAAPR010000018.1"/>
</dbReference>
<sequence length="96" mass="10902">MLFWGWGRGSVHRQVSPDTTVLRTYRYVSLMVVFTVTWGYEYALSTLTPHGWATRPVSAVEARGLLGGQDLQPHWWRRWSLVVGLGAVALLVAFVR</sequence>
<protein>
    <submittedName>
        <fullName evidence="2">Uncharacterized protein</fullName>
    </submittedName>
</protein>
<dbReference type="OrthoDB" id="4774531at2"/>
<feature type="transmembrane region" description="Helical" evidence="1">
    <location>
        <begin position="21"/>
        <end position="40"/>
    </location>
</feature>
<keyword evidence="1" id="KW-1133">Transmembrane helix</keyword>